<protein>
    <submittedName>
        <fullName evidence="2">Uncharacterized protein</fullName>
    </submittedName>
</protein>
<gene>
    <name evidence="2" type="ORF">IF1G_05885</name>
</gene>
<sequence length="322" mass="34990">MDLAASRGPARPGAAAPTTPSSTTATRHTLAREDEGLQEFAISSAMSTHSSDISVPSILLEYYHRPYRPRSRMRDAFANLWAGLQMGARRLFRIKYPTLMSALPHSWPPSMIAAEVRRREGPSRRSSSSSFAPPAYTMEWSTRGPPGDDDDVVVFVSGSMAGYHGRAVPPRTCGGSSDSDAGGSTGSDSGSDGGFVDFFPLGALHPHPPSYSDVMAAPSASEDTSSWEQRCPPQLQRLRERAVASSQQQQQSPPSSSSLGEDSPAYILHRRETMSNSPDYDQFEPTYAPLVVSGDEEGLNEPRPVRQALLSPSLELMFRHYV</sequence>
<proteinExistence type="predicted"/>
<dbReference type="AlphaFoldDB" id="A0A545UZM0"/>
<keyword evidence="3" id="KW-1185">Reference proteome</keyword>
<feature type="compositionally biased region" description="Low complexity" evidence="1">
    <location>
        <begin position="245"/>
        <end position="258"/>
    </location>
</feature>
<organism evidence="2 3">
    <name type="scientific">Cordyceps javanica</name>
    <dbReference type="NCBI Taxonomy" id="43265"/>
    <lineage>
        <taxon>Eukaryota</taxon>
        <taxon>Fungi</taxon>
        <taxon>Dikarya</taxon>
        <taxon>Ascomycota</taxon>
        <taxon>Pezizomycotina</taxon>
        <taxon>Sordariomycetes</taxon>
        <taxon>Hypocreomycetidae</taxon>
        <taxon>Hypocreales</taxon>
        <taxon>Cordycipitaceae</taxon>
        <taxon>Cordyceps</taxon>
    </lineage>
</organism>
<evidence type="ECO:0000313" key="3">
    <source>
        <dbReference type="Proteomes" id="UP000315783"/>
    </source>
</evidence>
<feature type="region of interest" description="Disordered" evidence="1">
    <location>
        <begin position="1"/>
        <end position="26"/>
    </location>
</feature>
<dbReference type="Proteomes" id="UP000315783">
    <property type="component" value="Unassembled WGS sequence"/>
</dbReference>
<feature type="region of interest" description="Disordered" evidence="1">
    <location>
        <begin position="165"/>
        <end position="194"/>
    </location>
</feature>
<accession>A0A545UZM0</accession>
<feature type="region of interest" description="Disordered" evidence="1">
    <location>
        <begin position="238"/>
        <end position="262"/>
    </location>
</feature>
<evidence type="ECO:0000256" key="1">
    <source>
        <dbReference type="SAM" id="MobiDB-lite"/>
    </source>
</evidence>
<feature type="region of interest" description="Disordered" evidence="1">
    <location>
        <begin position="118"/>
        <end position="153"/>
    </location>
</feature>
<reference evidence="2 3" key="1">
    <citation type="journal article" date="2019" name="Appl. Microbiol. Biotechnol.">
        <title>Genome sequence of Isaria javanica and comparative genome analysis insights into family S53 peptidase evolution in fungal entomopathogens.</title>
        <authorList>
            <person name="Lin R."/>
            <person name="Zhang X."/>
            <person name="Xin B."/>
            <person name="Zou M."/>
            <person name="Gao Y."/>
            <person name="Qin F."/>
            <person name="Hu Q."/>
            <person name="Xie B."/>
            <person name="Cheng X."/>
        </authorList>
    </citation>
    <scope>NUCLEOTIDE SEQUENCE [LARGE SCALE GENOMIC DNA]</scope>
    <source>
        <strain evidence="2 3">IJ1G</strain>
    </source>
</reference>
<comment type="caution">
    <text evidence="2">The sequence shown here is derived from an EMBL/GenBank/DDBJ whole genome shotgun (WGS) entry which is preliminary data.</text>
</comment>
<evidence type="ECO:0000313" key="2">
    <source>
        <dbReference type="EMBL" id="TQV94898.1"/>
    </source>
</evidence>
<name>A0A545UZM0_9HYPO</name>
<dbReference type="EMBL" id="SPUK01000008">
    <property type="protein sequence ID" value="TQV94898.1"/>
    <property type="molecule type" value="Genomic_DNA"/>
</dbReference>
<feature type="region of interest" description="Disordered" evidence="1">
    <location>
        <begin position="210"/>
        <end position="229"/>
    </location>
</feature>
<feature type="compositionally biased region" description="Low complexity" evidence="1">
    <location>
        <begin position="174"/>
        <end position="190"/>
    </location>
</feature>